<dbReference type="PANTHER" id="PTHR43124:SF3">
    <property type="entry name" value="CHLORAMPHENICOL EFFLUX PUMP RV0191"/>
    <property type="match status" value="1"/>
</dbReference>
<sequence length="403" mass="42004">MTPVTPDLPGALRERLLRVLAAATFIIFFQAFMVAPVLPQLGEAFGTSPERVGLIVPAYLIPYGVATLVYGLLADRLGIWRVMSGSLTAFAVLTALTATAGSVEQLALWRLLTGLGASGVVPLGLVLVGRLFPYERRGRPLGWLFGAMAGGMAFGSTFGALLEPFIGWRGLFLAVGAAGAAILLVLMPSRGIIPGAMAAGADLGTLFRGYRDLLVSPRGRRTYAYVLLNSMFHSGVFTWLGLYFERRYGLGPVGVGLALLGYGIPGFLLGPVIGRVADRHGRGRLLPLGLLLGALAAAALILDAPLLLAAVAVTVLSLGYDMTQPLFAGIVTALGGQRPGQAMGLNVCLLFTGFGLGSLLFGSMLRLDFGPVLAVFAAAELALALAAVRLFRSEVPPAGGGNR</sequence>
<dbReference type="GO" id="GO:0022857">
    <property type="term" value="F:transmembrane transporter activity"/>
    <property type="evidence" value="ECO:0007669"/>
    <property type="project" value="InterPro"/>
</dbReference>
<dbReference type="Proteomes" id="UP000035955">
    <property type="component" value="Unassembled WGS sequence"/>
</dbReference>
<dbReference type="CDD" id="cd17324">
    <property type="entry name" value="MFS_NepI_like"/>
    <property type="match status" value="1"/>
</dbReference>
<comment type="subcellular location">
    <subcellularLocation>
        <location evidence="1">Cell membrane</location>
        <topology evidence="1">Multi-pass membrane protein</topology>
    </subcellularLocation>
</comment>
<keyword evidence="2" id="KW-1003">Cell membrane</keyword>
<keyword evidence="9" id="KW-1185">Reference proteome</keyword>
<feature type="transmembrane region" description="Helical" evidence="6">
    <location>
        <begin position="250"/>
        <end position="273"/>
    </location>
</feature>
<gene>
    <name evidence="8" type="ORF">VQ02_01300</name>
</gene>
<evidence type="ECO:0000313" key="8">
    <source>
        <dbReference type="EMBL" id="KMO43003.1"/>
    </source>
</evidence>
<feature type="transmembrane region" description="Helical" evidence="6">
    <location>
        <begin position="16"/>
        <end position="34"/>
    </location>
</feature>
<dbReference type="Gene3D" id="1.20.1250.20">
    <property type="entry name" value="MFS general substrate transporter like domains"/>
    <property type="match status" value="1"/>
</dbReference>
<dbReference type="PATRIC" id="fig|298794.3.peg.7672"/>
<dbReference type="EMBL" id="LABY01000009">
    <property type="protein sequence ID" value="KMO43003.1"/>
    <property type="molecule type" value="Genomic_DNA"/>
</dbReference>
<feature type="transmembrane region" description="Helical" evidence="6">
    <location>
        <begin position="285"/>
        <end position="302"/>
    </location>
</feature>
<evidence type="ECO:0000256" key="2">
    <source>
        <dbReference type="ARBA" id="ARBA00022475"/>
    </source>
</evidence>
<evidence type="ECO:0000313" key="9">
    <source>
        <dbReference type="Proteomes" id="UP000035955"/>
    </source>
</evidence>
<proteinExistence type="predicted"/>
<accession>A0A0J6TBM1</accession>
<feature type="transmembrane region" description="Helical" evidence="6">
    <location>
        <begin position="223"/>
        <end position="244"/>
    </location>
</feature>
<evidence type="ECO:0000259" key="7">
    <source>
        <dbReference type="PROSITE" id="PS50850"/>
    </source>
</evidence>
<evidence type="ECO:0000256" key="6">
    <source>
        <dbReference type="SAM" id="Phobius"/>
    </source>
</evidence>
<dbReference type="Pfam" id="PF07690">
    <property type="entry name" value="MFS_1"/>
    <property type="match status" value="1"/>
</dbReference>
<evidence type="ECO:0000256" key="1">
    <source>
        <dbReference type="ARBA" id="ARBA00004651"/>
    </source>
</evidence>
<evidence type="ECO:0000256" key="5">
    <source>
        <dbReference type="ARBA" id="ARBA00023136"/>
    </source>
</evidence>
<dbReference type="GO" id="GO:0005886">
    <property type="term" value="C:plasma membrane"/>
    <property type="evidence" value="ECO:0007669"/>
    <property type="project" value="UniProtKB-SubCell"/>
</dbReference>
<feature type="transmembrane region" description="Helical" evidence="6">
    <location>
        <begin position="141"/>
        <end position="162"/>
    </location>
</feature>
<feature type="transmembrane region" description="Helical" evidence="6">
    <location>
        <begin position="80"/>
        <end position="101"/>
    </location>
</feature>
<keyword evidence="4 6" id="KW-1133">Transmembrane helix</keyword>
<keyword evidence="3 6" id="KW-0812">Transmembrane</keyword>
<dbReference type="InterPro" id="IPR050189">
    <property type="entry name" value="MFS_Efflux_Transporters"/>
</dbReference>
<organism evidence="8 9">
    <name type="scientific">Methylobacterium variabile</name>
    <dbReference type="NCBI Taxonomy" id="298794"/>
    <lineage>
        <taxon>Bacteria</taxon>
        <taxon>Pseudomonadati</taxon>
        <taxon>Pseudomonadota</taxon>
        <taxon>Alphaproteobacteria</taxon>
        <taxon>Hyphomicrobiales</taxon>
        <taxon>Methylobacteriaceae</taxon>
        <taxon>Methylobacterium</taxon>
    </lineage>
</organism>
<feature type="domain" description="Major facilitator superfamily (MFS) profile" evidence="7">
    <location>
        <begin position="16"/>
        <end position="395"/>
    </location>
</feature>
<evidence type="ECO:0000256" key="4">
    <source>
        <dbReference type="ARBA" id="ARBA00022989"/>
    </source>
</evidence>
<name>A0A0J6TBM1_9HYPH</name>
<reference evidence="8 9" key="1">
    <citation type="submission" date="2015-03" db="EMBL/GenBank/DDBJ databases">
        <title>Genome sequencing of Methylobacterium variabile DSM 16961.</title>
        <authorList>
            <person name="Chaudhry V."/>
            <person name="Patil P.B."/>
        </authorList>
    </citation>
    <scope>NUCLEOTIDE SEQUENCE [LARGE SCALE GENOMIC DNA]</scope>
    <source>
        <strain evidence="8 9">DSM 16961</strain>
    </source>
</reference>
<dbReference type="PROSITE" id="PS50850">
    <property type="entry name" value="MFS"/>
    <property type="match status" value="1"/>
</dbReference>
<evidence type="ECO:0000256" key="3">
    <source>
        <dbReference type="ARBA" id="ARBA00022692"/>
    </source>
</evidence>
<dbReference type="AlphaFoldDB" id="A0A0J6TBM1"/>
<dbReference type="RefSeq" id="WP_048442348.1">
    <property type="nucleotide sequence ID" value="NZ_LABY01000009.1"/>
</dbReference>
<feature type="transmembrane region" description="Helical" evidence="6">
    <location>
        <begin position="168"/>
        <end position="187"/>
    </location>
</feature>
<feature type="transmembrane region" description="Helical" evidence="6">
    <location>
        <begin position="54"/>
        <end position="73"/>
    </location>
</feature>
<dbReference type="InterPro" id="IPR020846">
    <property type="entry name" value="MFS_dom"/>
</dbReference>
<feature type="transmembrane region" description="Helical" evidence="6">
    <location>
        <begin position="343"/>
        <end position="365"/>
    </location>
</feature>
<protein>
    <submittedName>
        <fullName evidence="8">MFS transporter</fullName>
    </submittedName>
</protein>
<dbReference type="InterPro" id="IPR011701">
    <property type="entry name" value="MFS"/>
</dbReference>
<dbReference type="InterPro" id="IPR036259">
    <property type="entry name" value="MFS_trans_sf"/>
</dbReference>
<feature type="transmembrane region" description="Helical" evidence="6">
    <location>
        <begin position="371"/>
        <end position="391"/>
    </location>
</feature>
<dbReference type="PANTHER" id="PTHR43124">
    <property type="entry name" value="PURINE EFFLUX PUMP PBUE"/>
    <property type="match status" value="1"/>
</dbReference>
<feature type="transmembrane region" description="Helical" evidence="6">
    <location>
        <begin position="107"/>
        <end position="129"/>
    </location>
</feature>
<keyword evidence="5 6" id="KW-0472">Membrane</keyword>
<dbReference type="SUPFAM" id="SSF103473">
    <property type="entry name" value="MFS general substrate transporter"/>
    <property type="match status" value="1"/>
</dbReference>
<comment type="caution">
    <text evidence="8">The sequence shown here is derived from an EMBL/GenBank/DDBJ whole genome shotgun (WGS) entry which is preliminary data.</text>
</comment>